<dbReference type="Proteomes" id="UP001294444">
    <property type="component" value="Unassembled WGS sequence"/>
</dbReference>
<protein>
    <submittedName>
        <fullName evidence="1">Uncharacterized protein</fullName>
    </submittedName>
</protein>
<name>A0AAJ5C5Q9_9BASI</name>
<organism evidence="1 2">
    <name type="scientific">Melanopsichium pennsylvanicum</name>
    <dbReference type="NCBI Taxonomy" id="63383"/>
    <lineage>
        <taxon>Eukaryota</taxon>
        <taxon>Fungi</taxon>
        <taxon>Dikarya</taxon>
        <taxon>Basidiomycota</taxon>
        <taxon>Ustilaginomycotina</taxon>
        <taxon>Ustilaginomycetes</taxon>
        <taxon>Ustilaginales</taxon>
        <taxon>Ustilaginaceae</taxon>
        <taxon>Melanopsichium</taxon>
    </lineage>
</organism>
<reference evidence="1" key="1">
    <citation type="submission" date="2023-10" db="EMBL/GenBank/DDBJ databases">
        <authorList>
            <person name="Guldener U."/>
        </authorList>
    </citation>
    <scope>NUCLEOTIDE SEQUENCE</scope>
    <source>
        <strain evidence="1">Mp4</strain>
    </source>
</reference>
<proteinExistence type="predicted"/>
<dbReference type="EMBL" id="OAPG01000007">
    <property type="protein sequence ID" value="SNX84823.1"/>
    <property type="molecule type" value="Genomic_DNA"/>
</dbReference>
<gene>
    <name evidence="1" type="ORF">MEPE_03532</name>
</gene>
<accession>A0AAJ5C5Q9</accession>
<comment type="caution">
    <text evidence="1">The sequence shown here is derived from an EMBL/GenBank/DDBJ whole genome shotgun (WGS) entry which is preliminary data.</text>
</comment>
<evidence type="ECO:0000313" key="1">
    <source>
        <dbReference type="EMBL" id="SNX84823.1"/>
    </source>
</evidence>
<dbReference type="AlphaFoldDB" id="A0AAJ5C5Q9"/>
<sequence length="100" mass="11264">MVKDAREHKQLQLKAIGANFDKEQAYTTLYNLVDLYNISTHKLSFLKPLEITATQIAPTQDCLQRQKWRQAVSAAREAGQTGQTLALQRLHDQQSASALP</sequence>
<evidence type="ECO:0000313" key="2">
    <source>
        <dbReference type="Proteomes" id="UP001294444"/>
    </source>
</evidence>
<keyword evidence="2" id="KW-1185">Reference proteome</keyword>